<feature type="binding site" evidence="8">
    <location>
        <position position="182"/>
    </location>
    <ligand>
        <name>Ca(2+)</name>
        <dbReference type="ChEBI" id="CHEBI:29108"/>
        <label>1</label>
    </ligand>
</feature>
<feature type="domain" description="Peptidase M10 metallopeptidase" evidence="10">
    <location>
        <begin position="92"/>
        <end position="184"/>
    </location>
</feature>
<feature type="binding site" evidence="8">
    <location>
        <position position="179"/>
    </location>
    <ligand>
        <name>Ca(2+)</name>
        <dbReference type="ChEBI" id="CHEBI:29108"/>
        <label>3</label>
    </ligand>
</feature>
<feature type="non-terminal residue" evidence="11">
    <location>
        <position position="185"/>
    </location>
</feature>
<dbReference type="AlphaFoldDB" id="A0AAV5TVB6"/>
<proteinExistence type="predicted"/>
<keyword evidence="2 8" id="KW-0479">Metal-binding</keyword>
<dbReference type="Pfam" id="PF00413">
    <property type="entry name" value="Peptidase_M10"/>
    <property type="match status" value="1"/>
</dbReference>
<dbReference type="SUPFAM" id="SSF47090">
    <property type="entry name" value="PGBD-like"/>
    <property type="match status" value="1"/>
</dbReference>
<gene>
    <name evidence="11" type="ORF">PENTCL1PPCAC_20343</name>
</gene>
<protein>
    <recommendedName>
        <fullName evidence="10">Peptidase M10 metallopeptidase domain-containing protein</fullName>
    </recommendedName>
</protein>
<evidence type="ECO:0000256" key="5">
    <source>
        <dbReference type="ARBA" id="ARBA00022833"/>
    </source>
</evidence>
<dbReference type="PRINTS" id="PR00138">
    <property type="entry name" value="MATRIXIN"/>
</dbReference>
<dbReference type="GO" id="GO:0006508">
    <property type="term" value="P:proteolysis"/>
    <property type="evidence" value="ECO:0007669"/>
    <property type="project" value="UniProtKB-KW"/>
</dbReference>
<feature type="binding site" evidence="8">
    <location>
        <position position="152"/>
    </location>
    <ligand>
        <name>Zn(2+)</name>
        <dbReference type="ChEBI" id="CHEBI:29105"/>
        <label>1</label>
    </ligand>
</feature>
<feature type="non-terminal residue" evidence="11">
    <location>
        <position position="1"/>
    </location>
</feature>
<dbReference type="Proteomes" id="UP001432027">
    <property type="component" value="Unassembled WGS sequence"/>
</dbReference>
<evidence type="ECO:0000256" key="7">
    <source>
        <dbReference type="ARBA" id="ARBA00023145"/>
    </source>
</evidence>
<evidence type="ECO:0000256" key="6">
    <source>
        <dbReference type="ARBA" id="ARBA00023049"/>
    </source>
</evidence>
<keyword evidence="12" id="KW-1185">Reference proteome</keyword>
<keyword evidence="4" id="KW-0378">Hydrolase</keyword>
<comment type="caution">
    <text evidence="11">The sequence shown here is derived from an EMBL/GenBank/DDBJ whole genome shotgun (WGS) entry which is preliminary data.</text>
</comment>
<evidence type="ECO:0000256" key="2">
    <source>
        <dbReference type="ARBA" id="ARBA00022723"/>
    </source>
</evidence>
<keyword evidence="6" id="KW-0482">Metalloprotease</keyword>
<evidence type="ECO:0000256" key="1">
    <source>
        <dbReference type="ARBA" id="ARBA00022670"/>
    </source>
</evidence>
<dbReference type="GO" id="GO:0004222">
    <property type="term" value="F:metalloendopeptidase activity"/>
    <property type="evidence" value="ECO:0007669"/>
    <property type="project" value="InterPro"/>
</dbReference>
<dbReference type="GO" id="GO:0005615">
    <property type="term" value="C:extracellular space"/>
    <property type="evidence" value="ECO:0007669"/>
    <property type="project" value="TreeGrafter"/>
</dbReference>
<keyword evidence="7" id="KW-0865">Zymogen</keyword>
<dbReference type="InterPro" id="IPR036365">
    <property type="entry name" value="PGBD-like_sf"/>
</dbReference>
<dbReference type="Gene3D" id="3.40.390.10">
    <property type="entry name" value="Collagenase (Catalytic Domain)"/>
    <property type="match status" value="1"/>
</dbReference>
<feature type="binding site" evidence="8">
    <location>
        <position position="142"/>
    </location>
    <ligand>
        <name>Ca(2+)</name>
        <dbReference type="ChEBI" id="CHEBI:29108"/>
        <label>2</label>
    </ligand>
</feature>
<evidence type="ECO:0000256" key="9">
    <source>
        <dbReference type="PIRSR" id="PIRSR621190-5"/>
    </source>
</evidence>
<name>A0AAV5TVB6_9BILA</name>
<evidence type="ECO:0000256" key="8">
    <source>
        <dbReference type="PIRSR" id="PIRSR621190-2"/>
    </source>
</evidence>
<dbReference type="SUPFAM" id="SSF55486">
    <property type="entry name" value="Metalloproteases ('zincins'), catalytic domain"/>
    <property type="match status" value="1"/>
</dbReference>
<dbReference type="InterPro" id="IPR001818">
    <property type="entry name" value="Pept_M10_metallopeptidase"/>
</dbReference>
<evidence type="ECO:0000256" key="4">
    <source>
        <dbReference type="ARBA" id="ARBA00022801"/>
    </source>
</evidence>
<keyword evidence="5 8" id="KW-0862">Zinc</keyword>
<comment type="cofactor">
    <cofactor evidence="8">
        <name>Ca(2+)</name>
        <dbReference type="ChEBI" id="CHEBI:29108"/>
    </cofactor>
    <text evidence="8">Can bind about 5 Ca(2+) ions per subunit.</text>
</comment>
<accession>A0AAV5TVB6</accession>
<reference evidence="11" key="1">
    <citation type="submission" date="2023-10" db="EMBL/GenBank/DDBJ databases">
        <title>Genome assembly of Pristionchus species.</title>
        <authorList>
            <person name="Yoshida K."/>
            <person name="Sommer R.J."/>
        </authorList>
    </citation>
    <scope>NUCLEOTIDE SEQUENCE</scope>
    <source>
        <strain evidence="11">RS0144</strain>
    </source>
</reference>
<dbReference type="GO" id="GO:0008270">
    <property type="term" value="F:zinc ion binding"/>
    <property type="evidence" value="ECO:0007669"/>
    <property type="project" value="InterPro"/>
</dbReference>
<feature type="binding site" evidence="8">
    <location>
        <position position="154"/>
    </location>
    <ligand>
        <name>Zn(2+)</name>
        <dbReference type="ChEBI" id="CHEBI:29105"/>
        <label>1</label>
    </ligand>
</feature>
<evidence type="ECO:0000313" key="11">
    <source>
        <dbReference type="EMBL" id="GMS98168.1"/>
    </source>
</evidence>
<feature type="binding site" evidence="8">
    <location>
        <position position="182"/>
    </location>
    <ligand>
        <name>Ca(2+)</name>
        <dbReference type="ChEBI" id="CHEBI:29108"/>
        <label>3</label>
    </ligand>
</feature>
<dbReference type="PROSITE" id="PS00546">
    <property type="entry name" value="CYSTEINE_SWITCH"/>
    <property type="match status" value="1"/>
</dbReference>
<keyword evidence="1" id="KW-0645">Protease</keyword>
<feature type="short sequence motif" description="Cysteine switch" evidence="9">
    <location>
        <begin position="74"/>
        <end position="81"/>
    </location>
</feature>
<dbReference type="InterPro" id="IPR024079">
    <property type="entry name" value="MetalloPept_cat_dom_sf"/>
</dbReference>
<dbReference type="EMBL" id="BTSX01000005">
    <property type="protein sequence ID" value="GMS98168.1"/>
    <property type="molecule type" value="Genomic_DNA"/>
</dbReference>
<keyword evidence="8" id="KW-0106">Calcium</keyword>
<organism evidence="11 12">
    <name type="scientific">Pristionchus entomophagus</name>
    <dbReference type="NCBI Taxonomy" id="358040"/>
    <lineage>
        <taxon>Eukaryota</taxon>
        <taxon>Metazoa</taxon>
        <taxon>Ecdysozoa</taxon>
        <taxon>Nematoda</taxon>
        <taxon>Chromadorea</taxon>
        <taxon>Rhabditida</taxon>
        <taxon>Rhabditina</taxon>
        <taxon>Diplogasteromorpha</taxon>
        <taxon>Diplogasteroidea</taxon>
        <taxon>Neodiplogasteridae</taxon>
        <taxon>Pristionchus</taxon>
    </lineage>
</organism>
<comment type="cofactor">
    <cofactor evidence="8">
        <name>Zn(2+)</name>
        <dbReference type="ChEBI" id="CHEBI:29105"/>
    </cofactor>
    <text evidence="8">Binds 2 Zn(2+) ions per subunit.</text>
</comment>
<feature type="binding site" description="in inhibited form" evidence="8">
    <location>
        <position position="76"/>
    </location>
    <ligand>
        <name>Zn(2+)</name>
        <dbReference type="ChEBI" id="CHEBI:29105"/>
        <label>2</label>
        <note>catalytic</note>
    </ligand>
</feature>
<dbReference type="GO" id="GO:0030198">
    <property type="term" value="P:extracellular matrix organization"/>
    <property type="evidence" value="ECO:0007669"/>
    <property type="project" value="TreeGrafter"/>
</dbReference>
<evidence type="ECO:0000313" key="12">
    <source>
        <dbReference type="Proteomes" id="UP001432027"/>
    </source>
</evidence>
<dbReference type="PANTHER" id="PTHR10201">
    <property type="entry name" value="MATRIX METALLOPROTEINASE"/>
    <property type="match status" value="1"/>
</dbReference>
<dbReference type="GO" id="GO:0031012">
    <property type="term" value="C:extracellular matrix"/>
    <property type="evidence" value="ECO:0007669"/>
    <property type="project" value="InterPro"/>
</dbReference>
<keyword evidence="3" id="KW-0732">Signal</keyword>
<dbReference type="InterPro" id="IPR021190">
    <property type="entry name" value="Pept_M10A"/>
</dbReference>
<dbReference type="InterPro" id="IPR021158">
    <property type="entry name" value="Pept_M10A_Zn_BS"/>
</dbReference>
<dbReference type="PANTHER" id="PTHR10201:SF329">
    <property type="entry name" value="MATRIX METALLOPROTEINASE-C"/>
    <property type="match status" value="1"/>
</dbReference>
<feature type="binding site" evidence="8">
    <location>
        <position position="167"/>
    </location>
    <ligand>
        <name>Zn(2+)</name>
        <dbReference type="ChEBI" id="CHEBI:29105"/>
        <label>1</label>
    </ligand>
</feature>
<sequence>IDPKYTPVSEDAARDYLQSFGYTPGHDNDGDGDGNAEDALNSAIKLVFRKFQDFAGLEQTGLLDEITRLKMASPRCGLPDVEFITDEGGSQKWSKTELTYSIDNWYSSKTRDDILDVIVDAFGIWSEMSPLTFKEVGIGQGDIRIRFGSRSHGDPWPFSIQGGVLAHATFPENGQLHFDSDEHWV</sequence>
<evidence type="ECO:0000256" key="3">
    <source>
        <dbReference type="ARBA" id="ARBA00022729"/>
    </source>
</evidence>
<feature type="binding site" evidence="8">
    <location>
        <position position="177"/>
    </location>
    <ligand>
        <name>Zn(2+)</name>
        <dbReference type="ChEBI" id="CHEBI:29105"/>
        <label>1</label>
    </ligand>
</feature>
<dbReference type="GO" id="GO:0030574">
    <property type="term" value="P:collagen catabolic process"/>
    <property type="evidence" value="ECO:0007669"/>
    <property type="project" value="TreeGrafter"/>
</dbReference>
<evidence type="ECO:0000259" key="10">
    <source>
        <dbReference type="Pfam" id="PF00413"/>
    </source>
</evidence>